<dbReference type="HOGENOM" id="CLU_118419_1_0_2"/>
<organism evidence="1 2">
    <name type="scientific">Pyrobaculum calidifontis (strain DSM 21063 / JCM 11548 / VA1)</name>
    <dbReference type="NCBI Taxonomy" id="410359"/>
    <lineage>
        <taxon>Archaea</taxon>
        <taxon>Thermoproteota</taxon>
        <taxon>Thermoprotei</taxon>
        <taxon>Thermoproteales</taxon>
        <taxon>Thermoproteaceae</taxon>
        <taxon>Pyrobaculum</taxon>
    </lineage>
</organism>
<dbReference type="EMBL" id="CP000561">
    <property type="protein sequence ID" value="ABO07554.1"/>
    <property type="molecule type" value="Genomic_DNA"/>
</dbReference>
<dbReference type="AlphaFoldDB" id="A3MSD7"/>
<gene>
    <name evidence="1" type="ordered locus">Pcal_0116</name>
</gene>
<dbReference type="KEGG" id="pcl:Pcal_0116"/>
<dbReference type="Proteomes" id="UP000001431">
    <property type="component" value="Chromosome"/>
</dbReference>
<sequence length="166" mass="18913">MELVKPWRNEAGYMRARLLEASYEAELAAKFLEEGLIRNAAGRAYQAWKALLAALAARARDELAKVYTGMKRLRSGARISEVDWVIAFMPSSRVRPVAQVLARVFGRDVLMYTDVALNLHEYQYNGPDREGVSSRYPSDEYAKEDIERLLKGVEEVKRRVFESPLG</sequence>
<dbReference type="Pfam" id="PF05942">
    <property type="entry name" value="PaREP1"/>
    <property type="match status" value="1"/>
</dbReference>
<name>A3MSD7_PYRCJ</name>
<accession>A3MSD7</accession>
<dbReference type="RefSeq" id="WP_011848811.1">
    <property type="nucleotide sequence ID" value="NC_009073.1"/>
</dbReference>
<protein>
    <submittedName>
        <fullName evidence="1">PaREP1 domain containing protein</fullName>
    </submittedName>
</protein>
<dbReference type="InterPro" id="IPR010268">
    <property type="entry name" value="PaREP1"/>
</dbReference>
<reference evidence="1" key="1">
    <citation type="submission" date="2007-02" db="EMBL/GenBank/DDBJ databases">
        <title>Complete sequence of Pyrobaculum calidifontis JCM 11548.</title>
        <authorList>
            <consortium name="US DOE Joint Genome Institute"/>
            <person name="Copeland A."/>
            <person name="Lucas S."/>
            <person name="Lapidus A."/>
            <person name="Barry K."/>
            <person name="Glavina del Rio T."/>
            <person name="Dalin E."/>
            <person name="Tice H."/>
            <person name="Pitluck S."/>
            <person name="Chain P."/>
            <person name="Malfatti S."/>
            <person name="Shin M."/>
            <person name="Vergez L."/>
            <person name="Schmutz J."/>
            <person name="Larimer F."/>
            <person name="Land M."/>
            <person name="Hauser L."/>
            <person name="Kyrpides N."/>
            <person name="Mikhailova N."/>
            <person name="Cozen A.E."/>
            <person name="Fitz-Gibbon S.T."/>
            <person name="House C.H."/>
            <person name="Saltikov C."/>
            <person name="Lowe T.M."/>
            <person name="Richardson P."/>
        </authorList>
    </citation>
    <scope>NUCLEOTIDE SEQUENCE [LARGE SCALE GENOMIC DNA]</scope>
    <source>
        <strain evidence="1">JCM 11548</strain>
    </source>
</reference>
<evidence type="ECO:0000313" key="1">
    <source>
        <dbReference type="EMBL" id="ABO07554.1"/>
    </source>
</evidence>
<dbReference type="eggNOG" id="arCOG03709">
    <property type="taxonomic scope" value="Archaea"/>
</dbReference>
<keyword evidence="2" id="KW-1185">Reference proteome</keyword>
<dbReference type="GeneID" id="4910165"/>
<proteinExistence type="predicted"/>
<evidence type="ECO:0000313" key="2">
    <source>
        <dbReference type="Proteomes" id="UP000001431"/>
    </source>
</evidence>
<dbReference type="STRING" id="410359.Pcal_0116"/>
<dbReference type="OrthoDB" id="28951at2157"/>